<accession>A0ABV3JVX3</accession>
<organism evidence="1 2">
    <name type="scientific">Streptomyces orinoci</name>
    <name type="common">Streptoverticillium orinoci</name>
    <dbReference type="NCBI Taxonomy" id="67339"/>
    <lineage>
        <taxon>Bacteria</taxon>
        <taxon>Bacillati</taxon>
        <taxon>Actinomycetota</taxon>
        <taxon>Actinomycetes</taxon>
        <taxon>Kitasatosporales</taxon>
        <taxon>Streptomycetaceae</taxon>
        <taxon>Streptomyces</taxon>
    </lineage>
</organism>
<name>A0ABV3JVX3_STRON</name>
<sequence length="46" mass="5243">MNDRPPPPCPECRRIKAHYYAADRAGDRPAAEAWTTAMGRHLRQAH</sequence>
<gene>
    <name evidence="1" type="ORF">AB0L16_08255</name>
</gene>
<reference evidence="1 2" key="1">
    <citation type="submission" date="2024-06" db="EMBL/GenBank/DDBJ databases">
        <title>The Natural Products Discovery Center: Release of the First 8490 Sequenced Strains for Exploring Actinobacteria Biosynthetic Diversity.</title>
        <authorList>
            <person name="Kalkreuter E."/>
            <person name="Kautsar S.A."/>
            <person name="Yang D."/>
            <person name="Bader C.D."/>
            <person name="Teijaro C.N."/>
            <person name="Fluegel L."/>
            <person name="Davis C.M."/>
            <person name="Simpson J.R."/>
            <person name="Lauterbach L."/>
            <person name="Steele A.D."/>
            <person name="Gui C."/>
            <person name="Meng S."/>
            <person name="Li G."/>
            <person name="Viehrig K."/>
            <person name="Ye F."/>
            <person name="Su P."/>
            <person name="Kiefer A.F."/>
            <person name="Nichols A."/>
            <person name="Cepeda A.J."/>
            <person name="Yan W."/>
            <person name="Fan B."/>
            <person name="Jiang Y."/>
            <person name="Adhikari A."/>
            <person name="Zheng C.-J."/>
            <person name="Schuster L."/>
            <person name="Cowan T.M."/>
            <person name="Smanski M.J."/>
            <person name="Chevrette M.G."/>
            <person name="De Carvalho L.P.S."/>
            <person name="Shen B."/>
        </authorList>
    </citation>
    <scope>NUCLEOTIDE SEQUENCE [LARGE SCALE GENOMIC DNA]</scope>
    <source>
        <strain evidence="1 2">NPDC052347</strain>
    </source>
</reference>
<dbReference type="Proteomes" id="UP001552594">
    <property type="component" value="Unassembled WGS sequence"/>
</dbReference>
<dbReference type="RefSeq" id="WP_161968752.1">
    <property type="nucleotide sequence ID" value="NZ_JBFAUK010000004.1"/>
</dbReference>
<keyword evidence="2" id="KW-1185">Reference proteome</keyword>
<protein>
    <submittedName>
        <fullName evidence="1">Uncharacterized protein</fullName>
    </submittedName>
</protein>
<comment type="caution">
    <text evidence="1">The sequence shown here is derived from an EMBL/GenBank/DDBJ whole genome shotgun (WGS) entry which is preliminary data.</text>
</comment>
<evidence type="ECO:0000313" key="2">
    <source>
        <dbReference type="Proteomes" id="UP001552594"/>
    </source>
</evidence>
<proteinExistence type="predicted"/>
<evidence type="ECO:0000313" key="1">
    <source>
        <dbReference type="EMBL" id="MEV5506459.1"/>
    </source>
</evidence>
<dbReference type="EMBL" id="JBFAUK010000004">
    <property type="protein sequence ID" value="MEV5506459.1"/>
    <property type="molecule type" value="Genomic_DNA"/>
</dbReference>